<dbReference type="AlphaFoldDB" id="A0A835RXL2"/>
<dbReference type="InterPro" id="IPR024097">
    <property type="entry name" value="bHLH_ZIP_TF"/>
</dbReference>
<evidence type="ECO:0000259" key="6">
    <source>
        <dbReference type="PROSITE" id="PS50888"/>
    </source>
</evidence>
<dbReference type="GO" id="GO:0005634">
    <property type="term" value="C:nucleus"/>
    <property type="evidence" value="ECO:0007669"/>
    <property type="project" value="UniProtKB-SubCell"/>
</dbReference>
<dbReference type="EMBL" id="JADCNM010000002">
    <property type="protein sequence ID" value="KAG0493532.1"/>
    <property type="molecule type" value="Genomic_DNA"/>
</dbReference>
<dbReference type="InterPro" id="IPR011598">
    <property type="entry name" value="bHLH_dom"/>
</dbReference>
<sequence length="263" mass="29912">MKYLQGLVPGCDKITGKAGMLDEIINYVQALQRQVEFLSMKLAAVNPWIDFNFDSFFLKELNMVGNLIIPTMEPPKQTVEPSFLGLNPMRQMPPCDGLNVSLNSSDSLFSHPSFNVQNSSWHANSQSISCADFNQEKGPIFPLQSSHWWEKRMTKNVKQEKAENFGESYREGFDPILPLFCSLPSITPVSTGKELFWDLAVHDHLLQPLTGFGMKMIHLFFFSPALLEKLKMSIMWAKPNPKEDMLMSSHFFQLGNLIPPFAF</sequence>
<dbReference type="GO" id="GO:0046983">
    <property type="term" value="F:protein dimerization activity"/>
    <property type="evidence" value="ECO:0007669"/>
    <property type="project" value="InterPro"/>
</dbReference>
<feature type="domain" description="BHLH" evidence="6">
    <location>
        <begin position="1"/>
        <end position="31"/>
    </location>
</feature>
<comment type="subcellular location">
    <subcellularLocation>
        <location evidence="1">Nucleus</location>
    </subcellularLocation>
</comment>
<keyword evidence="3" id="KW-0805">Transcription regulation</keyword>
<evidence type="ECO:0000256" key="3">
    <source>
        <dbReference type="ARBA" id="ARBA00023015"/>
    </source>
</evidence>
<evidence type="ECO:0000256" key="4">
    <source>
        <dbReference type="ARBA" id="ARBA00023163"/>
    </source>
</evidence>
<accession>A0A835RXL2</accession>
<reference evidence="7 8" key="1">
    <citation type="journal article" date="2020" name="Nat. Food">
        <title>A phased Vanilla planifolia genome enables genetic improvement of flavour and production.</title>
        <authorList>
            <person name="Hasing T."/>
            <person name="Tang H."/>
            <person name="Brym M."/>
            <person name="Khazi F."/>
            <person name="Huang T."/>
            <person name="Chambers A.H."/>
        </authorList>
    </citation>
    <scope>NUCLEOTIDE SEQUENCE [LARGE SCALE GENOMIC DNA]</scope>
    <source>
        <tissue evidence="7">Leaf</tissue>
    </source>
</reference>
<evidence type="ECO:0000256" key="5">
    <source>
        <dbReference type="ARBA" id="ARBA00023242"/>
    </source>
</evidence>
<dbReference type="OrthoDB" id="1915602at2759"/>
<dbReference type="Gene3D" id="4.10.280.10">
    <property type="entry name" value="Helix-loop-helix DNA-binding domain"/>
    <property type="match status" value="1"/>
</dbReference>
<dbReference type="SUPFAM" id="SSF47459">
    <property type="entry name" value="HLH, helix-loop-helix DNA-binding domain"/>
    <property type="match status" value="1"/>
</dbReference>
<evidence type="ECO:0000313" key="8">
    <source>
        <dbReference type="Proteomes" id="UP000639772"/>
    </source>
</evidence>
<dbReference type="InterPro" id="IPR036638">
    <property type="entry name" value="HLH_DNA-bd_sf"/>
</dbReference>
<name>A0A835RXL2_VANPL</name>
<evidence type="ECO:0000256" key="2">
    <source>
        <dbReference type="ARBA" id="ARBA00005510"/>
    </source>
</evidence>
<evidence type="ECO:0000256" key="1">
    <source>
        <dbReference type="ARBA" id="ARBA00004123"/>
    </source>
</evidence>
<dbReference type="PROSITE" id="PS50888">
    <property type="entry name" value="BHLH"/>
    <property type="match status" value="1"/>
</dbReference>
<dbReference type="GO" id="GO:0003700">
    <property type="term" value="F:DNA-binding transcription factor activity"/>
    <property type="evidence" value="ECO:0007669"/>
    <property type="project" value="TreeGrafter"/>
</dbReference>
<keyword evidence="5" id="KW-0539">Nucleus</keyword>
<comment type="similarity">
    <text evidence="2">Belongs to the bHLH protein family.</text>
</comment>
<comment type="caution">
    <text evidence="7">The sequence shown here is derived from an EMBL/GenBank/DDBJ whole genome shotgun (WGS) entry which is preliminary data.</text>
</comment>
<dbReference type="PANTHER" id="PTHR12565">
    <property type="entry name" value="STEROL REGULATORY ELEMENT-BINDING PROTEIN"/>
    <property type="match status" value="1"/>
</dbReference>
<gene>
    <name evidence="7" type="ORF">HPP92_004526</name>
</gene>
<protein>
    <recommendedName>
        <fullName evidence="6">BHLH domain-containing protein</fullName>
    </recommendedName>
</protein>
<proteinExistence type="inferred from homology"/>
<organism evidence="7 8">
    <name type="scientific">Vanilla planifolia</name>
    <name type="common">Vanilla</name>
    <dbReference type="NCBI Taxonomy" id="51239"/>
    <lineage>
        <taxon>Eukaryota</taxon>
        <taxon>Viridiplantae</taxon>
        <taxon>Streptophyta</taxon>
        <taxon>Embryophyta</taxon>
        <taxon>Tracheophyta</taxon>
        <taxon>Spermatophyta</taxon>
        <taxon>Magnoliopsida</taxon>
        <taxon>Liliopsida</taxon>
        <taxon>Asparagales</taxon>
        <taxon>Orchidaceae</taxon>
        <taxon>Vanilloideae</taxon>
        <taxon>Vanilleae</taxon>
        <taxon>Vanilla</taxon>
    </lineage>
</organism>
<dbReference type="PANTHER" id="PTHR12565:SF184">
    <property type="entry name" value="BHLH TRANSCRIPTION FACTOR"/>
    <property type="match status" value="1"/>
</dbReference>
<evidence type="ECO:0000313" key="7">
    <source>
        <dbReference type="EMBL" id="KAG0493532.1"/>
    </source>
</evidence>
<keyword evidence="4" id="KW-0804">Transcription</keyword>
<dbReference type="Proteomes" id="UP000639772">
    <property type="component" value="Unassembled WGS sequence"/>
</dbReference>